<evidence type="ECO:0000256" key="2">
    <source>
        <dbReference type="ARBA" id="ARBA00022723"/>
    </source>
</evidence>
<dbReference type="PANTHER" id="PTHR11228">
    <property type="entry name" value="RADICAL SAM DOMAIN PROTEIN"/>
    <property type="match status" value="1"/>
</dbReference>
<dbReference type="InterPro" id="IPR007197">
    <property type="entry name" value="rSAM"/>
</dbReference>
<evidence type="ECO:0000256" key="1">
    <source>
        <dbReference type="ARBA" id="ARBA00022691"/>
    </source>
</evidence>
<reference evidence="6" key="2">
    <citation type="submission" date="2021-04" db="EMBL/GenBank/DDBJ databases">
        <authorList>
            <person name="Gilroy R."/>
        </authorList>
    </citation>
    <scope>NUCLEOTIDE SEQUENCE</scope>
    <source>
        <strain evidence="6">CHK199-9574</strain>
    </source>
</reference>
<keyword evidence="1" id="KW-0949">S-adenosyl-L-methionine</keyword>
<dbReference type="SFLD" id="SFLDS00029">
    <property type="entry name" value="Radical_SAM"/>
    <property type="match status" value="1"/>
</dbReference>
<dbReference type="InterPro" id="IPR058240">
    <property type="entry name" value="rSAM_sf"/>
</dbReference>
<dbReference type="SFLD" id="SFLDG01111">
    <property type="entry name" value="Uncharacterised_Radical_SAM_Su"/>
    <property type="match status" value="1"/>
</dbReference>
<evidence type="ECO:0000313" key="6">
    <source>
        <dbReference type="EMBL" id="HIY77554.1"/>
    </source>
</evidence>
<dbReference type="PANTHER" id="PTHR11228:SF7">
    <property type="entry name" value="PQQA PEPTIDE CYCLASE"/>
    <property type="match status" value="1"/>
</dbReference>
<dbReference type="InterPro" id="IPR013785">
    <property type="entry name" value="Aldolase_TIM"/>
</dbReference>
<proteinExistence type="predicted"/>
<gene>
    <name evidence="6" type="ORF">H9728_00765</name>
</gene>
<organism evidence="6 7">
    <name type="scientific">Candidatus Borkfalkia excrementavium</name>
    <dbReference type="NCBI Taxonomy" id="2838505"/>
    <lineage>
        <taxon>Bacteria</taxon>
        <taxon>Bacillati</taxon>
        <taxon>Bacillota</taxon>
        <taxon>Clostridia</taxon>
        <taxon>Christensenellales</taxon>
        <taxon>Christensenellaceae</taxon>
        <taxon>Candidatus Borkfalkia</taxon>
    </lineage>
</organism>
<accession>A0A9D1Z6M2</accession>
<dbReference type="Gene3D" id="3.20.20.70">
    <property type="entry name" value="Aldolase class I"/>
    <property type="match status" value="1"/>
</dbReference>
<evidence type="ECO:0000259" key="5">
    <source>
        <dbReference type="Pfam" id="PF04055"/>
    </source>
</evidence>
<dbReference type="InterPro" id="IPR023821">
    <property type="entry name" value="rSAM_TatD-assoc"/>
</dbReference>
<dbReference type="AlphaFoldDB" id="A0A9D1Z6M2"/>
<dbReference type="SUPFAM" id="SSF102114">
    <property type="entry name" value="Radical SAM enzymes"/>
    <property type="match status" value="1"/>
</dbReference>
<keyword evidence="2" id="KW-0479">Metal-binding</keyword>
<evidence type="ECO:0000256" key="4">
    <source>
        <dbReference type="ARBA" id="ARBA00023014"/>
    </source>
</evidence>
<feature type="domain" description="Radical SAM core" evidence="5">
    <location>
        <begin position="17"/>
        <end position="166"/>
    </location>
</feature>
<comment type="caution">
    <text evidence="6">The sequence shown here is derived from an EMBL/GenBank/DDBJ whole genome shotgun (WGS) entry which is preliminary data.</text>
</comment>
<reference evidence="6" key="1">
    <citation type="journal article" date="2021" name="PeerJ">
        <title>Extensive microbial diversity within the chicken gut microbiome revealed by metagenomics and culture.</title>
        <authorList>
            <person name="Gilroy R."/>
            <person name="Ravi A."/>
            <person name="Getino M."/>
            <person name="Pursley I."/>
            <person name="Horton D.L."/>
            <person name="Alikhan N.F."/>
            <person name="Baker D."/>
            <person name="Gharbi K."/>
            <person name="Hall N."/>
            <person name="Watson M."/>
            <person name="Adriaenssens E.M."/>
            <person name="Foster-Nyarko E."/>
            <person name="Jarju S."/>
            <person name="Secka A."/>
            <person name="Antonio M."/>
            <person name="Oren A."/>
            <person name="Chaudhuri R.R."/>
            <person name="La Ragione R."/>
            <person name="Hildebrand F."/>
            <person name="Pallen M.J."/>
        </authorList>
    </citation>
    <scope>NUCLEOTIDE SEQUENCE</scope>
    <source>
        <strain evidence="6">CHK199-9574</strain>
    </source>
</reference>
<evidence type="ECO:0000313" key="7">
    <source>
        <dbReference type="Proteomes" id="UP000824135"/>
    </source>
</evidence>
<dbReference type="GO" id="GO:0051536">
    <property type="term" value="F:iron-sulfur cluster binding"/>
    <property type="evidence" value="ECO:0007669"/>
    <property type="project" value="UniProtKB-KW"/>
</dbReference>
<keyword evidence="4" id="KW-0411">Iron-sulfur</keyword>
<name>A0A9D1Z6M2_9FIRM</name>
<dbReference type="GO" id="GO:0046872">
    <property type="term" value="F:metal ion binding"/>
    <property type="evidence" value="ECO:0007669"/>
    <property type="project" value="UniProtKB-KW"/>
</dbReference>
<evidence type="ECO:0000256" key="3">
    <source>
        <dbReference type="ARBA" id="ARBA00023004"/>
    </source>
</evidence>
<protein>
    <submittedName>
        <fullName evidence="6">TatD family nuclease-associated radical SAM protein</fullName>
    </submittedName>
</protein>
<dbReference type="Proteomes" id="UP000824135">
    <property type="component" value="Unassembled WGS sequence"/>
</dbReference>
<sequence length="200" mass="22233">MKKSDTYTYELDGNLYINLTNKCSNACTFCVRNDKDAYFGHELWLEKEPSAKEVLARIPEDIDRYKEYVFCGFGEPTCRLEAMLEIARALKARGAVTRLNTNGQGSLINGRDISKDLAGAIDKINVSLNEATAEEYVNLCKPAYGEKAFYALQDFAKACAGRGIDVWFSVVDCIGLDKIEKCREIAAACGVPLRVRAYIG</sequence>
<keyword evidence="3" id="KW-0408">Iron</keyword>
<dbReference type="Pfam" id="PF04055">
    <property type="entry name" value="Radical_SAM"/>
    <property type="match status" value="1"/>
</dbReference>
<dbReference type="EMBL" id="DXCO01000005">
    <property type="protein sequence ID" value="HIY77554.1"/>
    <property type="molecule type" value="Genomic_DNA"/>
</dbReference>
<dbReference type="NCBIfam" id="TIGR04038">
    <property type="entry name" value="tatD_link_rSAM"/>
    <property type="match status" value="1"/>
</dbReference>
<dbReference type="CDD" id="cd01335">
    <property type="entry name" value="Radical_SAM"/>
    <property type="match status" value="1"/>
</dbReference>
<dbReference type="InterPro" id="IPR050377">
    <property type="entry name" value="Radical_SAM_PqqE_MftC-like"/>
</dbReference>
<dbReference type="GO" id="GO:0003824">
    <property type="term" value="F:catalytic activity"/>
    <property type="evidence" value="ECO:0007669"/>
    <property type="project" value="InterPro"/>
</dbReference>